<dbReference type="Pfam" id="PF00067">
    <property type="entry name" value="p450"/>
    <property type="match status" value="1"/>
</dbReference>
<keyword evidence="10" id="KW-0472">Membrane</keyword>
<evidence type="ECO:0000256" key="9">
    <source>
        <dbReference type="SAM" id="MobiDB-lite"/>
    </source>
</evidence>
<dbReference type="SUPFAM" id="SSF48264">
    <property type="entry name" value="Cytochrome P450"/>
    <property type="match status" value="1"/>
</dbReference>
<evidence type="ECO:0000256" key="2">
    <source>
        <dbReference type="ARBA" id="ARBA00010617"/>
    </source>
</evidence>
<keyword evidence="6 8" id="KW-0408">Iron</keyword>
<dbReference type="GO" id="GO:0004497">
    <property type="term" value="F:monooxygenase activity"/>
    <property type="evidence" value="ECO:0007669"/>
    <property type="project" value="UniProtKB-KW"/>
</dbReference>
<feature type="binding site" description="axial binding residue" evidence="8">
    <location>
        <position position="730"/>
    </location>
    <ligand>
        <name>heme</name>
        <dbReference type="ChEBI" id="CHEBI:30413"/>
    </ligand>
    <ligandPart>
        <name>Fe</name>
        <dbReference type="ChEBI" id="CHEBI:18248"/>
    </ligandPart>
</feature>
<protein>
    <submittedName>
        <fullName evidence="11">Cytochrome P450 94B3</fullName>
    </submittedName>
</protein>
<name>A0A445GEY1_GLYSO</name>
<accession>A0A445GEY1</accession>
<comment type="cofactor">
    <cofactor evidence="1 8">
        <name>heme</name>
        <dbReference type="ChEBI" id="CHEBI:30413"/>
    </cofactor>
</comment>
<dbReference type="InterPro" id="IPR001128">
    <property type="entry name" value="Cyt_P450"/>
</dbReference>
<organism evidence="11 12">
    <name type="scientific">Glycine soja</name>
    <name type="common">Wild soybean</name>
    <dbReference type="NCBI Taxonomy" id="3848"/>
    <lineage>
        <taxon>Eukaryota</taxon>
        <taxon>Viridiplantae</taxon>
        <taxon>Streptophyta</taxon>
        <taxon>Embryophyta</taxon>
        <taxon>Tracheophyta</taxon>
        <taxon>Spermatophyta</taxon>
        <taxon>Magnoliopsida</taxon>
        <taxon>eudicotyledons</taxon>
        <taxon>Gunneridae</taxon>
        <taxon>Pentapetalae</taxon>
        <taxon>rosids</taxon>
        <taxon>fabids</taxon>
        <taxon>Fabales</taxon>
        <taxon>Fabaceae</taxon>
        <taxon>Papilionoideae</taxon>
        <taxon>50 kb inversion clade</taxon>
        <taxon>NPAAA clade</taxon>
        <taxon>indigoferoid/millettioid clade</taxon>
        <taxon>Phaseoleae</taxon>
        <taxon>Glycine</taxon>
        <taxon>Glycine subgen. Soja</taxon>
    </lineage>
</organism>
<dbReference type="EMBL" id="QZWG01000016">
    <property type="protein sequence ID" value="RZB59761.1"/>
    <property type="molecule type" value="Genomic_DNA"/>
</dbReference>
<dbReference type="PANTHER" id="PTHR24296">
    <property type="entry name" value="CYTOCHROME P450"/>
    <property type="match status" value="1"/>
</dbReference>
<proteinExistence type="inferred from homology"/>
<gene>
    <name evidence="11" type="ORF">D0Y65_042812</name>
</gene>
<keyword evidence="5" id="KW-0560">Oxidoreductase</keyword>
<evidence type="ECO:0000256" key="7">
    <source>
        <dbReference type="ARBA" id="ARBA00023033"/>
    </source>
</evidence>
<comment type="similarity">
    <text evidence="2">Belongs to the cytochrome P450 family.</text>
</comment>
<keyword evidence="3 8" id="KW-0349">Heme</keyword>
<evidence type="ECO:0000313" key="11">
    <source>
        <dbReference type="EMBL" id="RZB59761.1"/>
    </source>
</evidence>
<dbReference type="Proteomes" id="UP000289340">
    <property type="component" value="Chromosome 16"/>
</dbReference>
<evidence type="ECO:0000256" key="6">
    <source>
        <dbReference type="ARBA" id="ARBA00023004"/>
    </source>
</evidence>
<evidence type="ECO:0000256" key="3">
    <source>
        <dbReference type="ARBA" id="ARBA00022617"/>
    </source>
</evidence>
<dbReference type="CDD" id="cd11064">
    <property type="entry name" value="CYP86A"/>
    <property type="match status" value="1"/>
</dbReference>
<dbReference type="GO" id="GO:0020037">
    <property type="term" value="F:heme binding"/>
    <property type="evidence" value="ECO:0007669"/>
    <property type="project" value="InterPro"/>
</dbReference>
<keyword evidence="10" id="KW-0812">Transmembrane</keyword>
<dbReference type="PRINTS" id="PR00385">
    <property type="entry name" value="P450"/>
</dbReference>
<dbReference type="GO" id="GO:0005506">
    <property type="term" value="F:iron ion binding"/>
    <property type="evidence" value="ECO:0007669"/>
    <property type="project" value="InterPro"/>
</dbReference>
<keyword evidence="4 8" id="KW-0479">Metal-binding</keyword>
<feature type="transmembrane region" description="Helical" evidence="10">
    <location>
        <begin position="762"/>
        <end position="779"/>
    </location>
</feature>
<dbReference type="PRINTS" id="PR00463">
    <property type="entry name" value="EP450I"/>
</dbReference>
<dbReference type="InterPro" id="IPR036396">
    <property type="entry name" value="Cyt_P450_sf"/>
</dbReference>
<keyword evidence="10" id="KW-1133">Transmembrane helix</keyword>
<feature type="compositionally biased region" description="Polar residues" evidence="9">
    <location>
        <begin position="166"/>
        <end position="185"/>
    </location>
</feature>
<feature type="region of interest" description="Disordered" evidence="9">
    <location>
        <begin position="158"/>
        <end position="252"/>
    </location>
</feature>
<evidence type="ECO:0000313" key="12">
    <source>
        <dbReference type="Proteomes" id="UP000289340"/>
    </source>
</evidence>
<dbReference type="Gene3D" id="1.10.630.10">
    <property type="entry name" value="Cytochrome P450"/>
    <property type="match status" value="1"/>
</dbReference>
<reference evidence="11 12" key="1">
    <citation type="submission" date="2018-09" db="EMBL/GenBank/DDBJ databases">
        <title>A high-quality reference genome of wild soybean provides a powerful tool to mine soybean genomes.</title>
        <authorList>
            <person name="Xie M."/>
            <person name="Chung C.Y.L."/>
            <person name="Li M.-W."/>
            <person name="Wong F.-L."/>
            <person name="Chan T.-F."/>
            <person name="Lam H.-M."/>
        </authorList>
    </citation>
    <scope>NUCLEOTIDE SEQUENCE [LARGE SCALE GENOMIC DNA]</scope>
    <source>
        <strain evidence="12">cv. W05</strain>
        <tissue evidence="11">Hypocotyl of etiolated seedlings</tissue>
    </source>
</reference>
<feature type="transmembrane region" description="Helical" evidence="10">
    <location>
        <begin position="284"/>
        <end position="306"/>
    </location>
</feature>
<evidence type="ECO:0000256" key="1">
    <source>
        <dbReference type="ARBA" id="ARBA00001971"/>
    </source>
</evidence>
<evidence type="ECO:0000256" key="8">
    <source>
        <dbReference type="PIRSR" id="PIRSR602401-1"/>
    </source>
</evidence>
<keyword evidence="12" id="KW-1185">Reference proteome</keyword>
<dbReference type="InterPro" id="IPR002401">
    <property type="entry name" value="Cyt_P450_E_grp-I"/>
</dbReference>
<evidence type="ECO:0000256" key="4">
    <source>
        <dbReference type="ARBA" id="ARBA00022723"/>
    </source>
</evidence>
<keyword evidence="7" id="KW-0503">Monooxygenase</keyword>
<dbReference type="AlphaFoldDB" id="A0A445GEY1"/>
<comment type="caution">
    <text evidence="11">The sequence shown here is derived from an EMBL/GenBank/DDBJ whole genome shotgun (WGS) entry which is preliminary data.</text>
</comment>
<evidence type="ECO:0000256" key="5">
    <source>
        <dbReference type="ARBA" id="ARBA00023002"/>
    </source>
</evidence>
<evidence type="ECO:0000256" key="10">
    <source>
        <dbReference type="SAM" id="Phobius"/>
    </source>
</evidence>
<dbReference type="GO" id="GO:0016705">
    <property type="term" value="F:oxidoreductase activity, acting on paired donors, with incorporation or reduction of molecular oxygen"/>
    <property type="evidence" value="ECO:0007669"/>
    <property type="project" value="InterPro"/>
</dbReference>
<sequence>MYAFLEPQSLVCSKDRRSECEQYLERWLKESDREVYIGPYFHHVMTKLKKTLSPETKAVAPKWIEVKSHVQTGCYECGYYIMHWIWNIIASDIKSDWSMQQFSAAIVPPSLPLQQLSEQMKCPQSLDGCLVEMILSFDLAFAWIPLLKFSSSKVTSSTSIEEPYLPTTTGAPATVVETSNNNDGVHTTDVDILPNNVGGEPATDVDRKQNNDGSCEPDVEMDQNNDGGAPATDVDRKQNNDGSCEPDVEMDQNNDGLSNMCVVESFSITALHITPSHGGNMGGAFMILLSLPFSLIFLLILFYITLPATTGRGKKISGPAGPATYPLIGCLISFYRNRYRLLDWYTELLAQSPTNTIVVQRLGARRTIVTTNPQNVEYMLKTNFNNFPKGKPFTEILGDFLGQGIFNVDGESWLASRRLASHEFSTKSLREFVMHTLEKEVCERLVPVLDEALCGENKVVDLQELLRRFSFNVICKFTLGTNNYNRCCLDPSVPTCPLARAFDVAAEVSAKRGAAPLFMIWRVKRWFCAGSERLLKIAVGEVQTHVMRMIQERKQKGEINYYEDDLLSRLICAGHEEEVIRDMVISFIMAGRDTTSAAMTWFFWVLSHYSHLEDKIVEEAKGVLDYESLKNLSFLKACLCESMRLYPPVAWDSKHATDDDLLPDGTVVKAGDRVTYFPYGMGRMEDLWGKDWFEFRPNRWFVEPRNSEGIVLNEVSPFLFPIFQAGPRVCLGKEMAFIQMKYVVASILSRFTFKIVSPDRPIFVPLLTAHMAGGLRVMVRKREKKKKKKTELD</sequence>